<dbReference type="EMBL" id="KZ805333">
    <property type="protein sequence ID" value="PVI03310.1"/>
    <property type="molecule type" value="Genomic_DNA"/>
</dbReference>
<sequence length="383" mass="44448">MPGRISPRTRLCLRPIETYRHSQCRSYSTQKALTHDIGPIQRDEDSHRSFRLRQYGPPLPLPPALDPIISSARSQWQEPKQKPNVAEFTPFQKKLWENPYAHTLASPLRICRSTSVLVPTPLLTTLHPRPHPVTKAPWLLPVSLTTSQHHLGTPHRFLAHKFLASYISHSRRNWERSVPARMDDKLGRTENLVLREDMADLIHTLLQKQLIKKLKWHFSQRGQLTPCTSPHTSHIDGIDDVSSILYLGTLKHLEELTTRLNRITQTLDRFTDYTWRHFENVIEPHKQKGVTHRAPSWYKPWRWMKMQPRLQYPPLEYPMTMWRGRKVAVYSLVDLLGEEGVKELVAGTVYEGEKCLVVKRARHNVPVEMLLMGLTGYLAEPGV</sequence>
<dbReference type="AlphaFoldDB" id="A0A2V1E2C0"/>
<keyword evidence="2" id="KW-1185">Reference proteome</keyword>
<dbReference type="OrthoDB" id="3363286at2759"/>
<name>A0A2V1E2C0_9PLEO</name>
<evidence type="ECO:0000313" key="2">
    <source>
        <dbReference type="Proteomes" id="UP000244855"/>
    </source>
</evidence>
<organism evidence="1 2">
    <name type="scientific">Periconia macrospinosa</name>
    <dbReference type="NCBI Taxonomy" id="97972"/>
    <lineage>
        <taxon>Eukaryota</taxon>
        <taxon>Fungi</taxon>
        <taxon>Dikarya</taxon>
        <taxon>Ascomycota</taxon>
        <taxon>Pezizomycotina</taxon>
        <taxon>Dothideomycetes</taxon>
        <taxon>Pleosporomycetidae</taxon>
        <taxon>Pleosporales</taxon>
        <taxon>Massarineae</taxon>
        <taxon>Periconiaceae</taxon>
        <taxon>Periconia</taxon>
    </lineage>
</organism>
<proteinExistence type="predicted"/>
<protein>
    <submittedName>
        <fullName evidence="1">Uncharacterized protein</fullName>
    </submittedName>
</protein>
<accession>A0A2V1E2C0</accession>
<dbReference type="Proteomes" id="UP000244855">
    <property type="component" value="Unassembled WGS sequence"/>
</dbReference>
<gene>
    <name evidence="1" type="ORF">DM02DRAFT_612385</name>
</gene>
<dbReference type="STRING" id="97972.A0A2V1E2C0"/>
<evidence type="ECO:0000313" key="1">
    <source>
        <dbReference type="EMBL" id="PVI03310.1"/>
    </source>
</evidence>
<reference evidence="1 2" key="1">
    <citation type="journal article" date="2018" name="Sci. Rep.">
        <title>Comparative genomics provides insights into the lifestyle and reveals functional heterogeneity of dark septate endophytic fungi.</title>
        <authorList>
            <person name="Knapp D.G."/>
            <person name="Nemeth J.B."/>
            <person name="Barry K."/>
            <person name="Hainaut M."/>
            <person name="Henrissat B."/>
            <person name="Johnson J."/>
            <person name="Kuo A."/>
            <person name="Lim J.H.P."/>
            <person name="Lipzen A."/>
            <person name="Nolan M."/>
            <person name="Ohm R.A."/>
            <person name="Tamas L."/>
            <person name="Grigoriev I.V."/>
            <person name="Spatafora J.W."/>
            <person name="Nagy L.G."/>
            <person name="Kovacs G.M."/>
        </authorList>
    </citation>
    <scope>NUCLEOTIDE SEQUENCE [LARGE SCALE GENOMIC DNA]</scope>
    <source>
        <strain evidence="1 2">DSE2036</strain>
    </source>
</reference>